<sequence length="137" mass="15351">MDALVTLYPVIIQGICDLFGASHATMHVHAGLSIYMAVQLLTRERRGSMVALNIVFAAEVANEVMDRFVHGAWNWSDTLNDAFLTMLWPVVITLVSQYRRRRFMREEEARRALQALALAPVSLPIGVPVPAKAPHRL</sequence>
<dbReference type="AlphaFoldDB" id="A0A840FAN4"/>
<evidence type="ECO:0000313" key="1">
    <source>
        <dbReference type="EMBL" id="MBB4153336.1"/>
    </source>
</evidence>
<dbReference type="EMBL" id="JACIEV010000003">
    <property type="protein sequence ID" value="MBB4153336.1"/>
    <property type="molecule type" value="Genomic_DNA"/>
</dbReference>
<protein>
    <recommendedName>
        <fullName evidence="3">VanZ-like domain-containing protein</fullName>
    </recommendedName>
</protein>
<comment type="caution">
    <text evidence="1">The sequence shown here is derived from an EMBL/GenBank/DDBJ whole genome shotgun (WGS) entry which is preliminary data.</text>
</comment>
<evidence type="ECO:0008006" key="3">
    <source>
        <dbReference type="Google" id="ProtNLM"/>
    </source>
</evidence>
<name>A0A840FAN4_9SPHN</name>
<dbReference type="RefSeq" id="WP_183983032.1">
    <property type="nucleotide sequence ID" value="NZ_JACIEV010000003.1"/>
</dbReference>
<accession>A0A840FAN4</accession>
<proteinExistence type="predicted"/>
<gene>
    <name evidence="1" type="ORF">GGQ80_001238</name>
</gene>
<organism evidence="1 2">
    <name type="scientific">Sphingomonas jinjuensis</name>
    <dbReference type="NCBI Taxonomy" id="535907"/>
    <lineage>
        <taxon>Bacteria</taxon>
        <taxon>Pseudomonadati</taxon>
        <taxon>Pseudomonadota</taxon>
        <taxon>Alphaproteobacteria</taxon>
        <taxon>Sphingomonadales</taxon>
        <taxon>Sphingomonadaceae</taxon>
        <taxon>Sphingomonas</taxon>
    </lineage>
</organism>
<keyword evidence="2" id="KW-1185">Reference proteome</keyword>
<evidence type="ECO:0000313" key="2">
    <source>
        <dbReference type="Proteomes" id="UP000529795"/>
    </source>
</evidence>
<reference evidence="1 2" key="1">
    <citation type="submission" date="2020-08" db="EMBL/GenBank/DDBJ databases">
        <title>Genomic Encyclopedia of Type Strains, Phase IV (KMG-IV): sequencing the most valuable type-strain genomes for metagenomic binning, comparative biology and taxonomic classification.</title>
        <authorList>
            <person name="Goeker M."/>
        </authorList>
    </citation>
    <scope>NUCLEOTIDE SEQUENCE [LARGE SCALE GENOMIC DNA]</scope>
    <source>
        <strain evidence="1 2">YC6723</strain>
    </source>
</reference>
<dbReference type="Proteomes" id="UP000529795">
    <property type="component" value="Unassembled WGS sequence"/>
</dbReference>